<gene>
    <name evidence="1" type="ORF">L195_g017038</name>
</gene>
<dbReference type="EMBL" id="ASHM01011926">
    <property type="protein sequence ID" value="PNX93876.1"/>
    <property type="molecule type" value="Genomic_DNA"/>
</dbReference>
<proteinExistence type="predicted"/>
<name>A0A2K3MSZ7_TRIPR</name>
<evidence type="ECO:0000313" key="1">
    <source>
        <dbReference type="EMBL" id="PNX93876.1"/>
    </source>
</evidence>
<protein>
    <submittedName>
        <fullName evidence="1">Uncharacterized protein</fullName>
    </submittedName>
</protein>
<comment type="caution">
    <text evidence="1">The sequence shown here is derived from an EMBL/GenBank/DDBJ whole genome shotgun (WGS) entry which is preliminary data.</text>
</comment>
<reference evidence="1 2" key="2">
    <citation type="journal article" date="2017" name="Front. Plant Sci.">
        <title>Gene Classification and Mining of Molecular Markers Useful in Red Clover (Trifolium pratense) Breeding.</title>
        <authorList>
            <person name="Istvanek J."/>
            <person name="Dluhosova J."/>
            <person name="Dluhos P."/>
            <person name="Patkova L."/>
            <person name="Nedelnik J."/>
            <person name="Repkova J."/>
        </authorList>
    </citation>
    <scope>NUCLEOTIDE SEQUENCE [LARGE SCALE GENOMIC DNA]</scope>
    <source>
        <strain evidence="2">cv. Tatra</strain>
        <tissue evidence="1">Young leaves</tissue>
    </source>
</reference>
<dbReference type="Proteomes" id="UP000236291">
    <property type="component" value="Unassembled WGS sequence"/>
</dbReference>
<reference evidence="1 2" key="1">
    <citation type="journal article" date="2014" name="Am. J. Bot.">
        <title>Genome assembly and annotation for red clover (Trifolium pratense; Fabaceae).</title>
        <authorList>
            <person name="Istvanek J."/>
            <person name="Jaros M."/>
            <person name="Krenek A."/>
            <person name="Repkova J."/>
        </authorList>
    </citation>
    <scope>NUCLEOTIDE SEQUENCE [LARGE SCALE GENOMIC DNA]</scope>
    <source>
        <strain evidence="2">cv. Tatra</strain>
        <tissue evidence="1">Young leaves</tissue>
    </source>
</reference>
<accession>A0A2K3MSZ7</accession>
<dbReference type="AlphaFoldDB" id="A0A2K3MSZ7"/>
<evidence type="ECO:0000313" key="2">
    <source>
        <dbReference type="Proteomes" id="UP000236291"/>
    </source>
</evidence>
<feature type="non-terminal residue" evidence="1">
    <location>
        <position position="87"/>
    </location>
</feature>
<dbReference type="ExpressionAtlas" id="A0A2K3MSZ7">
    <property type="expression patterns" value="baseline"/>
</dbReference>
<sequence>MAFNSILRRKSSTFIRAFASASQLITKTQPGHRTVLSAAVNRFQDSSFPRFHFSSVASKKKPSSDENLLRVIESEITLAKETDEFGS</sequence>
<organism evidence="1 2">
    <name type="scientific">Trifolium pratense</name>
    <name type="common">Red clover</name>
    <dbReference type="NCBI Taxonomy" id="57577"/>
    <lineage>
        <taxon>Eukaryota</taxon>
        <taxon>Viridiplantae</taxon>
        <taxon>Streptophyta</taxon>
        <taxon>Embryophyta</taxon>
        <taxon>Tracheophyta</taxon>
        <taxon>Spermatophyta</taxon>
        <taxon>Magnoliopsida</taxon>
        <taxon>eudicotyledons</taxon>
        <taxon>Gunneridae</taxon>
        <taxon>Pentapetalae</taxon>
        <taxon>rosids</taxon>
        <taxon>fabids</taxon>
        <taxon>Fabales</taxon>
        <taxon>Fabaceae</taxon>
        <taxon>Papilionoideae</taxon>
        <taxon>50 kb inversion clade</taxon>
        <taxon>NPAAA clade</taxon>
        <taxon>Hologalegina</taxon>
        <taxon>IRL clade</taxon>
        <taxon>Trifolieae</taxon>
        <taxon>Trifolium</taxon>
    </lineage>
</organism>